<proteinExistence type="predicted"/>
<feature type="compositionally biased region" description="Polar residues" evidence="1">
    <location>
        <begin position="1"/>
        <end position="10"/>
    </location>
</feature>
<dbReference type="HOGENOM" id="CLU_028818_2_1_1"/>
<accession>W9ZDT1</accession>
<name>W9ZDT1_FUSOX</name>
<organism evidence="2">
    <name type="scientific">Fusarium oxysporum f. sp. melonis 26406</name>
    <dbReference type="NCBI Taxonomy" id="1089452"/>
    <lineage>
        <taxon>Eukaryota</taxon>
        <taxon>Fungi</taxon>
        <taxon>Dikarya</taxon>
        <taxon>Ascomycota</taxon>
        <taxon>Pezizomycotina</taxon>
        <taxon>Sordariomycetes</taxon>
        <taxon>Hypocreomycetidae</taxon>
        <taxon>Hypocreales</taxon>
        <taxon>Nectriaceae</taxon>
        <taxon>Fusarium</taxon>
        <taxon>Fusarium oxysporum species complex</taxon>
    </lineage>
</organism>
<dbReference type="InterPro" id="IPR021833">
    <property type="entry name" value="DUF3425"/>
</dbReference>
<evidence type="ECO:0008006" key="3">
    <source>
        <dbReference type="Google" id="ProtNLM"/>
    </source>
</evidence>
<sequence length="467" mass="53550">MSGISTGNNVSEEKRREKKRELDRRAQRASRARNKTRIANLEATIERMQCGQVDNSAIDLMNQLDDTIKERDQLASTLASVKSILARCIPSSGQAATQWHDTPSYDNNLETWDYQVPEEQSPASANRLCTPFYISEPLLPRSKVSAVDDQPSEQQESFSVRSLPMIESMMEDPNRRTPTQPFSATVTDGVILPEPDAPWACILPAPTIYNMNASSGNIWRAANKVLGGYDKLSGEEVLLEVNTNEDTPVRVILEGWDQYENNTHGLSPLWRRLRHIDELQFRRCPQVERLAIMVLMHRQLCSRLGSNQDLWAKLPLWLLSRPSQVLPHSSAIDFFAWPGVRERFVFAQHRYCSNKFWDIFADCFRFVWPFQFRDCYMVDRATGRISLSPQFENRIQDIASWTMTTDFFSYFPEMYGDIPSFESSPCRQLPTHHFGSLDRHLRGEEPDSSSALSQEADSYSCSRPPYS</sequence>
<evidence type="ECO:0000313" key="2">
    <source>
        <dbReference type="EMBL" id="EXK29495.1"/>
    </source>
</evidence>
<dbReference type="Proteomes" id="UP000030703">
    <property type="component" value="Unassembled WGS sequence"/>
</dbReference>
<dbReference type="AlphaFoldDB" id="W9ZDT1"/>
<protein>
    <recommendedName>
        <fullName evidence="3">BZIP domain-containing protein</fullName>
    </recommendedName>
</protein>
<gene>
    <name evidence="2" type="ORF">FOMG_13971</name>
</gene>
<evidence type="ECO:0000256" key="1">
    <source>
        <dbReference type="SAM" id="MobiDB-lite"/>
    </source>
</evidence>
<feature type="region of interest" description="Disordered" evidence="1">
    <location>
        <begin position="1"/>
        <end position="33"/>
    </location>
</feature>
<dbReference type="PANTHER" id="PTHR37012:SF7">
    <property type="entry name" value="B-ZIP TRANSCRIPTION FACTOR (EUROFUNG)-RELATED"/>
    <property type="match status" value="1"/>
</dbReference>
<dbReference type="Pfam" id="PF11905">
    <property type="entry name" value="DUF3425"/>
    <property type="match status" value="1"/>
</dbReference>
<dbReference type="VEuPathDB" id="FungiDB:FOMG_13971"/>
<dbReference type="PANTHER" id="PTHR37012">
    <property type="entry name" value="B-ZIP TRANSCRIPTION FACTOR (EUROFUNG)-RELATED"/>
    <property type="match status" value="1"/>
</dbReference>
<feature type="compositionally biased region" description="Polar residues" evidence="1">
    <location>
        <begin position="448"/>
        <end position="461"/>
    </location>
</feature>
<reference evidence="2" key="2">
    <citation type="submission" date="2012-05" db="EMBL/GenBank/DDBJ databases">
        <title>Annotation of the Genome Sequence of Fusarium oxysporum f. sp. melonis 26406.</title>
        <authorList>
            <consortium name="The Broad Institute Genomics Platform"/>
            <person name="Ma L.-J."/>
            <person name="Corby-Kistler H."/>
            <person name="Broz K."/>
            <person name="Gale L.R."/>
            <person name="Jonkers W."/>
            <person name="O'Donnell K."/>
            <person name="Ploetz R."/>
            <person name="Steinberg C."/>
            <person name="Schwartz D.C."/>
            <person name="VanEtten H."/>
            <person name="Zhou S."/>
            <person name="Young S.K."/>
            <person name="Zeng Q."/>
            <person name="Gargeya S."/>
            <person name="Fitzgerald M."/>
            <person name="Abouelleil A."/>
            <person name="Alvarado L."/>
            <person name="Chapman S.B."/>
            <person name="Gainer-Dewar J."/>
            <person name="Goldberg J."/>
            <person name="Griggs A."/>
            <person name="Gujja S."/>
            <person name="Hansen M."/>
            <person name="Howarth C."/>
            <person name="Imamovic A."/>
            <person name="Ireland A."/>
            <person name="Larimer J."/>
            <person name="McCowan C."/>
            <person name="Murphy C."/>
            <person name="Pearson M."/>
            <person name="Poon T.W."/>
            <person name="Priest M."/>
            <person name="Roberts A."/>
            <person name="Saif S."/>
            <person name="Shea T."/>
            <person name="Sykes S."/>
            <person name="Wortman J."/>
            <person name="Nusbaum C."/>
            <person name="Birren B."/>
        </authorList>
    </citation>
    <scope>NUCLEOTIDE SEQUENCE</scope>
    <source>
        <strain evidence="2">26406</strain>
    </source>
</reference>
<feature type="region of interest" description="Disordered" evidence="1">
    <location>
        <begin position="441"/>
        <end position="467"/>
    </location>
</feature>
<feature type="compositionally biased region" description="Basic and acidic residues" evidence="1">
    <location>
        <begin position="11"/>
        <end position="26"/>
    </location>
</feature>
<dbReference type="OrthoDB" id="5086080at2759"/>
<reference evidence="2" key="1">
    <citation type="submission" date="2012-04" db="EMBL/GenBank/DDBJ databases">
        <title>The Genome Sequence of Fusarium oxysporum melonis.</title>
        <authorList>
            <consortium name="The Broad Institute Genome Sequencing Platform"/>
            <person name="Ma L.-J."/>
            <person name="Gale L.R."/>
            <person name="Schwartz D.C."/>
            <person name="Zhou S."/>
            <person name="Corby-Kistler H."/>
            <person name="Young S.K."/>
            <person name="Zeng Q."/>
            <person name="Gargeya S."/>
            <person name="Fitzgerald M."/>
            <person name="Haas B."/>
            <person name="Abouelleil A."/>
            <person name="Alvarado L."/>
            <person name="Arachchi H.M."/>
            <person name="Berlin A."/>
            <person name="Brown A."/>
            <person name="Chapman S.B."/>
            <person name="Chen Z."/>
            <person name="Dunbar C."/>
            <person name="Freedman E."/>
            <person name="Gearin G."/>
            <person name="Goldberg J."/>
            <person name="Griggs A."/>
            <person name="Gujja S."/>
            <person name="Heiman D."/>
            <person name="Howarth C."/>
            <person name="Larson L."/>
            <person name="Lui A."/>
            <person name="MacDonald P.J.P."/>
            <person name="Montmayeur A."/>
            <person name="Murphy C."/>
            <person name="Neiman D."/>
            <person name="Pearson M."/>
            <person name="Priest M."/>
            <person name="Roberts A."/>
            <person name="Saif S."/>
            <person name="Shea T."/>
            <person name="Shenoy N."/>
            <person name="Sisk P."/>
            <person name="Stolte C."/>
            <person name="Sykes S."/>
            <person name="Wortman J."/>
            <person name="Nusbaum C."/>
            <person name="Birren B."/>
        </authorList>
    </citation>
    <scope>NUCLEOTIDE SEQUENCE</scope>
    <source>
        <strain evidence="2">26406</strain>
    </source>
</reference>
<dbReference type="EMBL" id="JH659342">
    <property type="protein sequence ID" value="EXK29495.1"/>
    <property type="molecule type" value="Genomic_DNA"/>
</dbReference>